<dbReference type="RefSeq" id="WP_207351207.1">
    <property type="nucleotide sequence ID" value="NZ_JAFMPY010000013.1"/>
</dbReference>
<evidence type="ECO:0000256" key="1">
    <source>
        <dbReference type="SAM" id="MobiDB-lite"/>
    </source>
</evidence>
<comment type="caution">
    <text evidence="2">The sequence shown here is derived from an EMBL/GenBank/DDBJ whole genome shotgun (WGS) entry which is preliminary data.</text>
</comment>
<sequence length="108" mass="11839">MGGLDGSTERQKVEIFDRPEDAPDLADRRVEDPTRPYQRAVVGGAGAIVKTMRRHGSRQRLACPRGHARCRFAGHSIGVLPDIRRSFPCRELGVGGNVVDALSQAFDK</sequence>
<feature type="region of interest" description="Disordered" evidence="1">
    <location>
        <begin position="1"/>
        <end position="28"/>
    </location>
</feature>
<reference evidence="2 3" key="1">
    <citation type="submission" date="2021-03" db="EMBL/GenBank/DDBJ databases">
        <title>Whole genome sequence of Jiella sp. MQZ13P-4.</title>
        <authorList>
            <person name="Tuo L."/>
        </authorList>
    </citation>
    <scope>NUCLEOTIDE SEQUENCE [LARGE SCALE GENOMIC DNA]</scope>
    <source>
        <strain evidence="2 3">MQZ13P-4</strain>
    </source>
</reference>
<evidence type="ECO:0000313" key="3">
    <source>
        <dbReference type="Proteomes" id="UP000664288"/>
    </source>
</evidence>
<protein>
    <submittedName>
        <fullName evidence="2">Uncharacterized protein</fullName>
    </submittedName>
</protein>
<organism evidence="2 3">
    <name type="scientific">Jiella sonneratiae</name>
    <dbReference type="NCBI Taxonomy" id="2816856"/>
    <lineage>
        <taxon>Bacteria</taxon>
        <taxon>Pseudomonadati</taxon>
        <taxon>Pseudomonadota</taxon>
        <taxon>Alphaproteobacteria</taxon>
        <taxon>Hyphomicrobiales</taxon>
        <taxon>Aurantimonadaceae</taxon>
        <taxon>Jiella</taxon>
    </lineage>
</organism>
<gene>
    <name evidence="2" type="ORF">J1C47_13005</name>
</gene>
<accession>A0ABS3J4F5</accession>
<dbReference type="EMBL" id="JAFMPY010000013">
    <property type="protein sequence ID" value="MBO0904560.1"/>
    <property type="molecule type" value="Genomic_DNA"/>
</dbReference>
<keyword evidence="3" id="KW-1185">Reference proteome</keyword>
<feature type="compositionally biased region" description="Basic and acidic residues" evidence="1">
    <location>
        <begin position="7"/>
        <end position="28"/>
    </location>
</feature>
<name>A0ABS3J4F5_9HYPH</name>
<proteinExistence type="predicted"/>
<evidence type="ECO:0000313" key="2">
    <source>
        <dbReference type="EMBL" id="MBO0904560.1"/>
    </source>
</evidence>
<dbReference type="Proteomes" id="UP000664288">
    <property type="component" value="Unassembled WGS sequence"/>
</dbReference>